<organism evidence="2 3">
    <name type="scientific">Ceraceosorus bombacis</name>
    <dbReference type="NCBI Taxonomy" id="401625"/>
    <lineage>
        <taxon>Eukaryota</taxon>
        <taxon>Fungi</taxon>
        <taxon>Dikarya</taxon>
        <taxon>Basidiomycota</taxon>
        <taxon>Ustilaginomycotina</taxon>
        <taxon>Exobasidiomycetes</taxon>
        <taxon>Ceraceosorales</taxon>
        <taxon>Ceraceosoraceae</taxon>
        <taxon>Ceraceosorus</taxon>
    </lineage>
</organism>
<sequence length="73" mass="8415">MLSLAANLSKLGSYDDSEEHGLERREENTLKRPWTFAEMWKPRKLSLEAREIKKGSNRHRHDHVGLKESGDAA</sequence>
<keyword evidence="3" id="KW-1185">Reference proteome</keyword>
<feature type="region of interest" description="Disordered" evidence="1">
    <location>
        <begin position="53"/>
        <end position="73"/>
    </location>
</feature>
<name>A0A0P1BIR3_9BASI</name>
<evidence type="ECO:0000256" key="1">
    <source>
        <dbReference type="SAM" id="MobiDB-lite"/>
    </source>
</evidence>
<protein>
    <submittedName>
        <fullName evidence="2">Uncharacterized protein</fullName>
    </submittedName>
</protein>
<evidence type="ECO:0000313" key="3">
    <source>
        <dbReference type="Proteomes" id="UP000054845"/>
    </source>
</evidence>
<reference evidence="2 3" key="1">
    <citation type="submission" date="2014-09" db="EMBL/GenBank/DDBJ databases">
        <authorList>
            <person name="Magalhaes I.L.F."/>
            <person name="Oliveira U."/>
            <person name="Santos F.R."/>
            <person name="Vidigal T.H.D.A."/>
            <person name="Brescovit A.D."/>
            <person name="Santos A.J."/>
        </authorList>
    </citation>
    <scope>NUCLEOTIDE SEQUENCE [LARGE SCALE GENOMIC DNA]</scope>
</reference>
<dbReference type="AlphaFoldDB" id="A0A0P1BIR3"/>
<evidence type="ECO:0000313" key="2">
    <source>
        <dbReference type="EMBL" id="CEH15758.1"/>
    </source>
</evidence>
<dbReference type="EMBL" id="CCYA01000272">
    <property type="protein sequence ID" value="CEH15758.1"/>
    <property type="molecule type" value="Genomic_DNA"/>
</dbReference>
<proteinExistence type="predicted"/>
<feature type="compositionally biased region" description="Basic and acidic residues" evidence="1">
    <location>
        <begin position="63"/>
        <end position="73"/>
    </location>
</feature>
<accession>A0A0P1BIR3</accession>
<dbReference type="Proteomes" id="UP000054845">
    <property type="component" value="Unassembled WGS sequence"/>
</dbReference>